<sequence length="470" mass="50879">MGDSESTAGANEPPVPAALEAFMATGWADHDEPGEPAPVAAWAAKRRAALAERFPGGRLVVPAGGLRTRNNDVDHRFRAGSAHVHLTGNQASDAVVVLEDGAATLYLRPRAPRTEQEFWRDRRYGEFWAGRRPSLAETEHRLGLDCRHLDELPAVFASGPPARLLRGVDPRVDALAGTPDGAPERDAELAAAVSELRLVKDPWEIEQLRAACAATARGFEECLREWPRVLEHGERWIEGTFWRRARAEGNDVGYTSIVACGPHATTLHWIDDDGPVRPGQLLLLDMGVETRSLYTADISRTLPVSGRFTGLQRDLYTLVLRAQDAGIAAVRPGARFRAYHEAAMEVMAHGLADLGLLPVSAEQALDPESTLYRRWTLHGSGHMLGLDVHDCTAAPAAAYADGTLAPGHVLTVEPGLYLQADDLLVPEELRGIGIRIEDDLLVTDAGAENLSAALPREPGAVETWMAGLLP</sequence>
<dbReference type="GO" id="GO:0005829">
    <property type="term" value="C:cytosol"/>
    <property type="evidence" value="ECO:0007669"/>
    <property type="project" value="TreeGrafter"/>
</dbReference>
<evidence type="ECO:0000256" key="2">
    <source>
        <dbReference type="ARBA" id="ARBA00001936"/>
    </source>
</evidence>
<gene>
    <name evidence="9" type="ORF">C1I92_07525</name>
</gene>
<evidence type="ECO:0000313" key="10">
    <source>
        <dbReference type="Proteomes" id="UP000248764"/>
    </source>
</evidence>
<dbReference type="Gene3D" id="3.90.230.10">
    <property type="entry name" value="Creatinase/methionine aminopeptidase superfamily"/>
    <property type="match status" value="1"/>
</dbReference>
<name>A0A2W2BXW9_9ACTN</name>
<evidence type="ECO:0000256" key="5">
    <source>
        <dbReference type="ARBA" id="ARBA00022723"/>
    </source>
</evidence>
<dbReference type="InterPro" id="IPR029149">
    <property type="entry name" value="Creatin/AminoP/Spt16_N"/>
</dbReference>
<protein>
    <recommendedName>
        <fullName evidence="4">Xaa-Pro aminopeptidase</fullName>
        <ecNumber evidence="4">3.4.11.9</ecNumber>
    </recommendedName>
</protein>
<evidence type="ECO:0000313" key="9">
    <source>
        <dbReference type="EMBL" id="PZF84708.1"/>
    </source>
</evidence>
<feature type="domain" description="Aminopeptidase P N-terminal" evidence="8">
    <location>
        <begin position="37"/>
        <end position="173"/>
    </location>
</feature>
<comment type="similarity">
    <text evidence="3">Belongs to the peptidase M24B family.</text>
</comment>
<evidence type="ECO:0000256" key="6">
    <source>
        <dbReference type="ARBA" id="ARBA00022801"/>
    </source>
</evidence>
<keyword evidence="6" id="KW-0378">Hydrolase</keyword>
<evidence type="ECO:0000259" key="8">
    <source>
        <dbReference type="SMART" id="SM01011"/>
    </source>
</evidence>
<accession>A0A2W2BXW9</accession>
<evidence type="ECO:0000256" key="4">
    <source>
        <dbReference type="ARBA" id="ARBA00012574"/>
    </source>
</evidence>
<evidence type="ECO:0000256" key="1">
    <source>
        <dbReference type="ARBA" id="ARBA00001424"/>
    </source>
</evidence>
<reference evidence="9 10" key="1">
    <citation type="submission" date="2018-01" db="EMBL/GenBank/DDBJ databases">
        <title>Draft genome sequence of Jiangella sp. GTF31.</title>
        <authorList>
            <person name="Sahin N."/>
            <person name="Ay H."/>
            <person name="Saygin H."/>
        </authorList>
    </citation>
    <scope>NUCLEOTIDE SEQUENCE [LARGE SCALE GENOMIC DNA]</scope>
    <source>
        <strain evidence="9 10">GTF31</strain>
    </source>
</reference>
<keyword evidence="9" id="KW-0031">Aminopeptidase</keyword>
<keyword evidence="7" id="KW-0464">Manganese</keyword>
<dbReference type="Proteomes" id="UP000248764">
    <property type="component" value="Unassembled WGS sequence"/>
</dbReference>
<organism evidence="9 10">
    <name type="scientific">Jiangella anatolica</name>
    <dbReference type="NCBI Taxonomy" id="2670374"/>
    <lineage>
        <taxon>Bacteria</taxon>
        <taxon>Bacillati</taxon>
        <taxon>Actinomycetota</taxon>
        <taxon>Actinomycetes</taxon>
        <taxon>Jiangellales</taxon>
        <taxon>Jiangellaceae</taxon>
        <taxon>Jiangella</taxon>
    </lineage>
</organism>
<dbReference type="SUPFAM" id="SSF55920">
    <property type="entry name" value="Creatinase/aminopeptidase"/>
    <property type="match status" value="1"/>
</dbReference>
<evidence type="ECO:0000256" key="3">
    <source>
        <dbReference type="ARBA" id="ARBA00008766"/>
    </source>
</evidence>
<dbReference type="GO" id="GO:0070006">
    <property type="term" value="F:metalloaminopeptidase activity"/>
    <property type="evidence" value="ECO:0007669"/>
    <property type="project" value="InterPro"/>
</dbReference>
<dbReference type="Pfam" id="PF00557">
    <property type="entry name" value="Peptidase_M24"/>
    <property type="match status" value="1"/>
</dbReference>
<dbReference type="AlphaFoldDB" id="A0A2W2BXW9"/>
<evidence type="ECO:0000256" key="7">
    <source>
        <dbReference type="ARBA" id="ARBA00023211"/>
    </source>
</evidence>
<dbReference type="CDD" id="cd01087">
    <property type="entry name" value="Prolidase"/>
    <property type="match status" value="1"/>
</dbReference>
<dbReference type="Gene3D" id="3.40.350.10">
    <property type="entry name" value="Creatinase/prolidase N-terminal domain"/>
    <property type="match status" value="1"/>
</dbReference>
<dbReference type="InterPro" id="IPR000994">
    <property type="entry name" value="Pept_M24"/>
</dbReference>
<keyword evidence="5" id="KW-0479">Metal-binding</keyword>
<dbReference type="InterPro" id="IPR007865">
    <property type="entry name" value="Aminopep_P_N"/>
</dbReference>
<comment type="catalytic activity">
    <reaction evidence="1">
        <text>Release of any N-terminal amino acid, including proline, that is linked to proline, even from a dipeptide or tripeptide.</text>
        <dbReference type="EC" id="3.4.11.9"/>
    </reaction>
</comment>
<keyword evidence="10" id="KW-1185">Reference proteome</keyword>
<comment type="caution">
    <text evidence="9">The sequence shown here is derived from an EMBL/GenBank/DDBJ whole genome shotgun (WGS) entry which is preliminary data.</text>
</comment>
<dbReference type="Pfam" id="PF05195">
    <property type="entry name" value="AMP_N"/>
    <property type="match status" value="1"/>
</dbReference>
<dbReference type="RefSeq" id="WP_111254048.1">
    <property type="nucleotide sequence ID" value="NZ_POTW01000013.1"/>
</dbReference>
<dbReference type="SUPFAM" id="SSF53092">
    <property type="entry name" value="Creatinase/prolidase N-terminal domain"/>
    <property type="match status" value="1"/>
</dbReference>
<dbReference type="GO" id="GO:0030145">
    <property type="term" value="F:manganese ion binding"/>
    <property type="evidence" value="ECO:0007669"/>
    <property type="project" value="InterPro"/>
</dbReference>
<dbReference type="GO" id="GO:0006508">
    <property type="term" value="P:proteolysis"/>
    <property type="evidence" value="ECO:0007669"/>
    <property type="project" value="TreeGrafter"/>
</dbReference>
<comment type="cofactor">
    <cofactor evidence="2">
        <name>Mn(2+)</name>
        <dbReference type="ChEBI" id="CHEBI:29035"/>
    </cofactor>
</comment>
<dbReference type="PANTHER" id="PTHR43226:SF4">
    <property type="entry name" value="XAA-PRO AMINOPEPTIDASE 3"/>
    <property type="match status" value="1"/>
</dbReference>
<proteinExistence type="inferred from homology"/>
<dbReference type="SMART" id="SM01011">
    <property type="entry name" value="AMP_N"/>
    <property type="match status" value="1"/>
</dbReference>
<keyword evidence="9" id="KW-0645">Protease</keyword>
<dbReference type="EC" id="3.4.11.9" evidence="4"/>
<dbReference type="InterPro" id="IPR036005">
    <property type="entry name" value="Creatinase/aminopeptidase-like"/>
</dbReference>
<dbReference type="EMBL" id="POTW01000013">
    <property type="protein sequence ID" value="PZF84708.1"/>
    <property type="molecule type" value="Genomic_DNA"/>
</dbReference>
<dbReference type="InterPro" id="IPR052433">
    <property type="entry name" value="X-Pro_dipept-like"/>
</dbReference>
<dbReference type="PANTHER" id="PTHR43226">
    <property type="entry name" value="XAA-PRO AMINOPEPTIDASE 3"/>
    <property type="match status" value="1"/>
</dbReference>